<dbReference type="Proteomes" id="UP001235547">
    <property type="component" value="Chromosome 1"/>
</dbReference>
<dbReference type="PRINTS" id="PR00909">
    <property type="entry name" value="SPERMDNBNDNG"/>
</dbReference>
<evidence type="ECO:0000313" key="6">
    <source>
        <dbReference type="EMBL" id="WEX84868.1"/>
    </source>
</evidence>
<protein>
    <submittedName>
        <fullName evidence="6">Spermidine/putrescine ABC transporter substrate-binding protein</fullName>
    </submittedName>
</protein>
<evidence type="ECO:0000256" key="1">
    <source>
        <dbReference type="ARBA" id="ARBA00004418"/>
    </source>
</evidence>
<dbReference type="EMBL" id="CP120371">
    <property type="protein sequence ID" value="WEX84868.1"/>
    <property type="molecule type" value="Genomic_DNA"/>
</dbReference>
<feature type="chain" id="PRO_5046644446" evidence="5">
    <location>
        <begin position="23"/>
        <end position="346"/>
    </location>
</feature>
<gene>
    <name evidence="6" type="ORF">PYH38_003783</name>
</gene>
<comment type="subcellular location">
    <subcellularLocation>
        <location evidence="1">Periplasm</location>
    </subcellularLocation>
</comment>
<dbReference type="InterPro" id="IPR006059">
    <property type="entry name" value="SBP"/>
</dbReference>
<dbReference type="PANTHER" id="PTHR30222">
    <property type="entry name" value="SPERMIDINE/PUTRESCINE-BINDING PERIPLASMIC PROTEIN"/>
    <property type="match status" value="1"/>
</dbReference>
<accession>A0ABY8D742</accession>
<evidence type="ECO:0000256" key="5">
    <source>
        <dbReference type="SAM" id="SignalP"/>
    </source>
</evidence>
<dbReference type="SUPFAM" id="SSF53850">
    <property type="entry name" value="Periplasmic binding protein-like II"/>
    <property type="match status" value="1"/>
</dbReference>
<keyword evidence="2" id="KW-0813">Transport</keyword>
<evidence type="ECO:0000256" key="4">
    <source>
        <dbReference type="ARBA" id="ARBA00022764"/>
    </source>
</evidence>
<organism evidence="6 7">
    <name type="scientific">Sinorhizobium numidicum</name>
    <dbReference type="NCBI Taxonomy" id="680248"/>
    <lineage>
        <taxon>Bacteria</taxon>
        <taxon>Pseudomonadati</taxon>
        <taxon>Pseudomonadota</taxon>
        <taxon>Alphaproteobacteria</taxon>
        <taxon>Hyphomicrobiales</taxon>
        <taxon>Rhizobiaceae</taxon>
        <taxon>Sinorhizobium/Ensifer group</taxon>
        <taxon>Sinorhizobium</taxon>
    </lineage>
</organism>
<evidence type="ECO:0000256" key="2">
    <source>
        <dbReference type="ARBA" id="ARBA00022448"/>
    </source>
</evidence>
<dbReference type="RefSeq" id="WP_280735784.1">
    <property type="nucleotide sequence ID" value="NZ_CP120368.1"/>
</dbReference>
<reference evidence="6 7" key="1">
    <citation type="submission" date="2023-03" db="EMBL/GenBank/DDBJ databases">
        <authorList>
            <person name="Kaur S."/>
            <person name="Espinosa-Saiz D."/>
            <person name="Velazquez E."/>
            <person name="Menendez E."/>
            <person name="diCenzo G.C."/>
        </authorList>
    </citation>
    <scope>NUCLEOTIDE SEQUENCE [LARGE SCALE GENOMIC DNA]</scope>
    <source>
        <strain evidence="6 7">LMG 27395</strain>
    </source>
</reference>
<dbReference type="InterPro" id="IPR001188">
    <property type="entry name" value="Sperm_putr-bd"/>
</dbReference>
<evidence type="ECO:0000256" key="3">
    <source>
        <dbReference type="ARBA" id="ARBA00022729"/>
    </source>
</evidence>
<feature type="signal peptide" evidence="5">
    <location>
        <begin position="1"/>
        <end position="22"/>
    </location>
</feature>
<dbReference type="Gene3D" id="3.40.190.10">
    <property type="entry name" value="Periplasmic binding protein-like II"/>
    <property type="match status" value="2"/>
</dbReference>
<keyword evidence="3 5" id="KW-0732">Signal</keyword>
<dbReference type="PANTHER" id="PTHR30222:SF12">
    <property type="entry name" value="NORSPERMIDINE SENSOR"/>
    <property type="match status" value="1"/>
</dbReference>
<name>A0ABY8D742_9HYPH</name>
<dbReference type="CDD" id="cd13590">
    <property type="entry name" value="PBP2_PotD_PotF_like"/>
    <property type="match status" value="1"/>
</dbReference>
<keyword evidence="4" id="KW-0574">Periplasm</keyword>
<dbReference type="Pfam" id="PF13416">
    <property type="entry name" value="SBP_bac_8"/>
    <property type="match status" value="1"/>
</dbReference>
<sequence length="346" mass="37973">MRGCTAISVLVATLIWTSPSRAETLNLLIWESYIDQKVVDRWMEKTGVAIRQINYDSGDARDEILANPSSNIDLVVVGENAAALFGRRGILAPLAETNVPSLKDYAPEWRKRCAGFGLPYFWGTVGILYRSDVITRPPTSWQDLMRPASALKKHIAMISDHTEAFVPPLMLLGTSINANDNETLKAAFDLMKKQAPFVLTYDYAITSIQDPVLGDDIHMALGYSGDQHVLNDKVGVSGLWRYSVPNEGTLSWVDCLAANSASPNKRRALEFLDFIGSAESAAANAMALTMPTTSSAALALLPKATRSDPEIYPPPEILAKSQYQQELSVPSVQARRRIISTLANFQ</sequence>
<evidence type="ECO:0000313" key="7">
    <source>
        <dbReference type="Proteomes" id="UP001235547"/>
    </source>
</evidence>
<keyword evidence="7" id="KW-1185">Reference proteome</keyword>
<proteinExistence type="predicted"/>